<evidence type="ECO:0000313" key="2">
    <source>
        <dbReference type="Proteomes" id="UP000275846"/>
    </source>
</evidence>
<keyword evidence="2" id="KW-1185">Reference proteome</keyword>
<dbReference type="CDD" id="cd00304">
    <property type="entry name" value="RT_like"/>
    <property type="match status" value="1"/>
</dbReference>
<dbReference type="PANTHER" id="PTHR21301:SF10">
    <property type="entry name" value="REVERSE TRANSCRIPTASE DOMAIN-CONTAINING PROTEIN"/>
    <property type="match status" value="1"/>
</dbReference>
<reference evidence="1 2" key="2">
    <citation type="submission" date="2018-11" db="EMBL/GenBank/DDBJ databases">
        <authorList>
            <consortium name="Pathogen Informatics"/>
        </authorList>
    </citation>
    <scope>NUCLEOTIDE SEQUENCE [LARGE SCALE GENOMIC DNA]</scope>
    <source>
        <strain evidence="1 2">NST_G2</strain>
    </source>
</reference>
<organism evidence="3">
    <name type="scientific">Schistocephalus solidus</name>
    <name type="common">Tapeworm</name>
    <dbReference type="NCBI Taxonomy" id="70667"/>
    <lineage>
        <taxon>Eukaryota</taxon>
        <taxon>Metazoa</taxon>
        <taxon>Spiralia</taxon>
        <taxon>Lophotrochozoa</taxon>
        <taxon>Platyhelminthes</taxon>
        <taxon>Cestoda</taxon>
        <taxon>Eucestoda</taxon>
        <taxon>Diphyllobothriidea</taxon>
        <taxon>Diphyllobothriidae</taxon>
        <taxon>Schistocephalus</taxon>
    </lineage>
</organism>
<accession>A0A183THD3</accession>
<reference evidence="3" key="1">
    <citation type="submission" date="2016-06" db="UniProtKB">
        <authorList>
            <consortium name="WormBaseParasite"/>
        </authorList>
    </citation>
    <scope>IDENTIFICATION</scope>
</reference>
<dbReference type="AlphaFoldDB" id="A0A183THD3"/>
<protein>
    <submittedName>
        <fullName evidence="3">Reverse transcriptase domain-containing protein</fullName>
    </submittedName>
</protein>
<sequence length="244" mass="27865">MKPQDAALARFYGLPKIHKPNVSLRPIDALKGTPIDGLAKWLAKHLKKLVDGSEPTAVYSKHFLKKLRGITIAPDEIMVSFDVVFLFTSITKQLAMRVVDDGTLMGSPISGYLAEAILQELETRIFQIYKPKFWRRYVDDIFVIIHREAKENFKTDLNSTCPQIQFTMEEEEDGMLPFLGVQISRQEERTLQTGVFRKATNTEKSLHYNSNYPCRINAVASDRFFAASRHTAAQRLRSCENIKP</sequence>
<evidence type="ECO:0000313" key="3">
    <source>
        <dbReference type="WBParaSite" id="SSLN_0001648401-mRNA-1"/>
    </source>
</evidence>
<dbReference type="WBParaSite" id="SSLN_0001648401-mRNA-1">
    <property type="protein sequence ID" value="SSLN_0001648401-mRNA-1"/>
    <property type="gene ID" value="SSLN_0001648401"/>
</dbReference>
<evidence type="ECO:0000313" key="1">
    <source>
        <dbReference type="EMBL" id="VDM02267.1"/>
    </source>
</evidence>
<gene>
    <name evidence="1" type="ORF">SSLN_LOCUS15881</name>
</gene>
<proteinExistence type="predicted"/>
<dbReference type="Proteomes" id="UP000275846">
    <property type="component" value="Unassembled WGS sequence"/>
</dbReference>
<name>A0A183THD3_SCHSO</name>
<dbReference type="EMBL" id="UYSU01040406">
    <property type="protein sequence ID" value="VDM02267.1"/>
    <property type="molecule type" value="Genomic_DNA"/>
</dbReference>
<dbReference type="PANTHER" id="PTHR21301">
    <property type="entry name" value="REVERSE TRANSCRIPTASE"/>
    <property type="match status" value="1"/>
</dbReference>
<dbReference type="OrthoDB" id="6248080at2759"/>